<protein>
    <submittedName>
        <fullName evidence="2">Uncharacterized protein</fullName>
    </submittedName>
</protein>
<dbReference type="Proteomes" id="UP000000305">
    <property type="component" value="Unassembled WGS sequence"/>
</dbReference>
<evidence type="ECO:0000313" key="3">
    <source>
        <dbReference type="Proteomes" id="UP000000305"/>
    </source>
</evidence>
<feature type="region of interest" description="Disordered" evidence="1">
    <location>
        <begin position="1"/>
        <end position="48"/>
    </location>
</feature>
<name>E9GUL5_DAPPU</name>
<dbReference type="AlphaFoldDB" id="E9GUL5"/>
<organism evidence="2 3">
    <name type="scientific">Daphnia pulex</name>
    <name type="common">Water flea</name>
    <dbReference type="NCBI Taxonomy" id="6669"/>
    <lineage>
        <taxon>Eukaryota</taxon>
        <taxon>Metazoa</taxon>
        <taxon>Ecdysozoa</taxon>
        <taxon>Arthropoda</taxon>
        <taxon>Crustacea</taxon>
        <taxon>Branchiopoda</taxon>
        <taxon>Diplostraca</taxon>
        <taxon>Cladocera</taxon>
        <taxon>Anomopoda</taxon>
        <taxon>Daphniidae</taxon>
        <taxon>Daphnia</taxon>
    </lineage>
</organism>
<evidence type="ECO:0000256" key="1">
    <source>
        <dbReference type="SAM" id="MobiDB-lite"/>
    </source>
</evidence>
<keyword evidence="3" id="KW-1185">Reference proteome</keyword>
<dbReference type="HOGENOM" id="CLU_2833768_0_0_1"/>
<feature type="compositionally biased region" description="Basic and acidic residues" evidence="1">
    <location>
        <begin position="23"/>
        <end position="34"/>
    </location>
</feature>
<accession>E9GUL5</accession>
<gene>
    <name evidence="2" type="ORF">DAPPUDRAFT_248408</name>
</gene>
<dbReference type="EMBL" id="GL732566">
    <property type="protein sequence ID" value="EFX76747.1"/>
    <property type="molecule type" value="Genomic_DNA"/>
</dbReference>
<evidence type="ECO:0000313" key="2">
    <source>
        <dbReference type="EMBL" id="EFX76747.1"/>
    </source>
</evidence>
<sequence length="66" mass="7732">MNEPVAEPNKFPTEMFEEQTTMRNKDRDNDDSRTKGTMMKQNGGSRPRAEMTQHFNALLSFFSFVR</sequence>
<reference evidence="2 3" key="1">
    <citation type="journal article" date="2011" name="Science">
        <title>The ecoresponsive genome of Daphnia pulex.</title>
        <authorList>
            <person name="Colbourne J.K."/>
            <person name="Pfrender M.E."/>
            <person name="Gilbert D."/>
            <person name="Thomas W.K."/>
            <person name="Tucker A."/>
            <person name="Oakley T.H."/>
            <person name="Tokishita S."/>
            <person name="Aerts A."/>
            <person name="Arnold G.J."/>
            <person name="Basu M.K."/>
            <person name="Bauer D.J."/>
            <person name="Caceres C.E."/>
            <person name="Carmel L."/>
            <person name="Casola C."/>
            <person name="Choi J.H."/>
            <person name="Detter J.C."/>
            <person name="Dong Q."/>
            <person name="Dusheyko S."/>
            <person name="Eads B.D."/>
            <person name="Frohlich T."/>
            <person name="Geiler-Samerotte K.A."/>
            <person name="Gerlach D."/>
            <person name="Hatcher P."/>
            <person name="Jogdeo S."/>
            <person name="Krijgsveld J."/>
            <person name="Kriventseva E.V."/>
            <person name="Kultz D."/>
            <person name="Laforsch C."/>
            <person name="Lindquist E."/>
            <person name="Lopez J."/>
            <person name="Manak J.R."/>
            <person name="Muller J."/>
            <person name="Pangilinan J."/>
            <person name="Patwardhan R.P."/>
            <person name="Pitluck S."/>
            <person name="Pritham E.J."/>
            <person name="Rechtsteiner A."/>
            <person name="Rho M."/>
            <person name="Rogozin I.B."/>
            <person name="Sakarya O."/>
            <person name="Salamov A."/>
            <person name="Schaack S."/>
            <person name="Shapiro H."/>
            <person name="Shiga Y."/>
            <person name="Skalitzky C."/>
            <person name="Smith Z."/>
            <person name="Souvorov A."/>
            <person name="Sung W."/>
            <person name="Tang Z."/>
            <person name="Tsuchiya D."/>
            <person name="Tu H."/>
            <person name="Vos H."/>
            <person name="Wang M."/>
            <person name="Wolf Y.I."/>
            <person name="Yamagata H."/>
            <person name="Yamada T."/>
            <person name="Ye Y."/>
            <person name="Shaw J.R."/>
            <person name="Andrews J."/>
            <person name="Crease T.J."/>
            <person name="Tang H."/>
            <person name="Lucas S.M."/>
            <person name="Robertson H.M."/>
            <person name="Bork P."/>
            <person name="Koonin E.V."/>
            <person name="Zdobnov E.M."/>
            <person name="Grigoriev I.V."/>
            <person name="Lynch M."/>
            <person name="Boore J.L."/>
        </authorList>
    </citation>
    <scope>NUCLEOTIDE SEQUENCE [LARGE SCALE GENOMIC DNA]</scope>
</reference>
<proteinExistence type="predicted"/>
<dbReference type="KEGG" id="dpx:DAPPUDRAFT_248408"/>
<dbReference type="InParanoid" id="E9GUL5"/>